<accession>A0A7G8BR42</accession>
<dbReference type="AlphaFoldDB" id="A0A7G8BR42"/>
<gene>
    <name evidence="3" type="ORF">H7849_15420</name>
</gene>
<dbReference type="SUPFAM" id="SSF69318">
    <property type="entry name" value="Integrin alpha N-terminal domain"/>
    <property type="match status" value="1"/>
</dbReference>
<dbReference type="PANTHER" id="PTHR16026">
    <property type="entry name" value="CARTILAGE ACIDIC PROTEIN 1"/>
    <property type="match status" value="1"/>
</dbReference>
<dbReference type="InterPro" id="IPR027039">
    <property type="entry name" value="Crtac1"/>
</dbReference>
<keyword evidence="4" id="KW-1185">Reference proteome</keyword>
<dbReference type="InterPro" id="IPR011519">
    <property type="entry name" value="UnbV_ASPIC"/>
</dbReference>
<evidence type="ECO:0000256" key="1">
    <source>
        <dbReference type="ARBA" id="ARBA00022729"/>
    </source>
</evidence>
<reference evidence="3 4" key="1">
    <citation type="submission" date="2020-08" db="EMBL/GenBank/DDBJ databases">
        <title>Edaphobacter telluris sp. nov. and Acidobacterium dinghuensis sp. nov., two acidobacteria isolated from forest soil.</title>
        <authorList>
            <person name="Fu J."/>
            <person name="Qiu L."/>
        </authorList>
    </citation>
    <scope>NUCLEOTIDE SEQUENCE [LARGE SCALE GENOMIC DNA]</scope>
    <source>
        <strain evidence="3">4Y35</strain>
    </source>
</reference>
<evidence type="ECO:0000259" key="2">
    <source>
        <dbReference type="Pfam" id="PF07593"/>
    </source>
</evidence>
<dbReference type="Pfam" id="PF13517">
    <property type="entry name" value="FG-GAP_3"/>
    <property type="match status" value="2"/>
</dbReference>
<proteinExistence type="predicted"/>
<dbReference type="Proteomes" id="UP000515312">
    <property type="component" value="Chromosome"/>
</dbReference>
<protein>
    <submittedName>
        <fullName evidence="3">CRTAC1 family protein</fullName>
    </submittedName>
</protein>
<keyword evidence="1" id="KW-0732">Signal</keyword>
<dbReference type="Pfam" id="PF07593">
    <property type="entry name" value="UnbV_ASPIC"/>
    <property type="match status" value="1"/>
</dbReference>
<evidence type="ECO:0000313" key="3">
    <source>
        <dbReference type="EMBL" id="QNI35012.1"/>
    </source>
</evidence>
<dbReference type="KEGG" id="adin:H7849_15420"/>
<name>A0A7G8BR42_9BACT</name>
<dbReference type="EMBL" id="CP060394">
    <property type="protein sequence ID" value="QNI35012.1"/>
    <property type="molecule type" value="Genomic_DNA"/>
</dbReference>
<feature type="domain" description="ASPIC/UnbV" evidence="2">
    <location>
        <begin position="426"/>
        <end position="487"/>
    </location>
</feature>
<dbReference type="PANTHER" id="PTHR16026:SF0">
    <property type="entry name" value="CARTILAGE ACIDIC PROTEIN 1"/>
    <property type="match status" value="1"/>
</dbReference>
<dbReference type="Gene3D" id="2.130.10.130">
    <property type="entry name" value="Integrin alpha, N-terminal"/>
    <property type="match status" value="3"/>
</dbReference>
<dbReference type="InterPro" id="IPR013517">
    <property type="entry name" value="FG-GAP"/>
</dbReference>
<evidence type="ECO:0000313" key="4">
    <source>
        <dbReference type="Proteomes" id="UP000515312"/>
    </source>
</evidence>
<dbReference type="InterPro" id="IPR028994">
    <property type="entry name" value="Integrin_alpha_N"/>
</dbReference>
<sequence length="495" mass="53750">MGGGVALFDYNNDGLLDIFLVNSGRLANPMHPPETFDRQNPRNWNRLYRQNPDGSFTDVTKEAGLANAGDGNYGMGVAVGDYDNDGFPDLYVTNYGKNTLYHNNKDGTFTDVTTKAGVEAGGWSCSAGFFDYDNDGHLDLLVTRYMIWDTQHSKICGGEWQTYCPPAEFPATTNILYRNRGDGTFEDVSQRSGIASVKGRSLGVSFADYDDDGFTDIFVSNDGMRQFLFHNNGDGTFTECALEAGTALTADGKPLSGMGTVFQDYDNDGRPDILVTVLPREVYALFHNDGNGLFSYRSLQAGLGLLSAASSGWGIGLEDFDNDGWKDLFVAQSHVLDNVEAIDPMLHYKQAPLMALNHNGRFERADAGTTEAIAGRGAAFGDLNNDGWMDVVVTSLGGEPLMLLNHGGSGNWLSISLRGTRSNRDGLGASVQVNGQKRFATTAGSYISASDKRLHFGLGAAQLAKVEIHWPSGCHQILEGVRANQFLEVREPEKS</sequence>
<organism evidence="3 4">
    <name type="scientific">Alloacidobacterium dinghuense</name>
    <dbReference type="NCBI Taxonomy" id="2763107"/>
    <lineage>
        <taxon>Bacteria</taxon>
        <taxon>Pseudomonadati</taxon>
        <taxon>Acidobacteriota</taxon>
        <taxon>Terriglobia</taxon>
        <taxon>Terriglobales</taxon>
        <taxon>Acidobacteriaceae</taxon>
        <taxon>Alloacidobacterium</taxon>
    </lineage>
</organism>